<feature type="transmembrane region" description="Helical" evidence="4">
    <location>
        <begin position="312"/>
        <end position="333"/>
    </location>
</feature>
<gene>
    <name evidence="5" type="ORF">GAB14E_0133</name>
</gene>
<name>A0A099L019_COLPS</name>
<feature type="transmembrane region" description="Helical" evidence="4">
    <location>
        <begin position="28"/>
        <end position="54"/>
    </location>
</feature>
<evidence type="ECO:0000256" key="3">
    <source>
        <dbReference type="ARBA" id="ARBA00023136"/>
    </source>
</evidence>
<evidence type="ECO:0000256" key="2">
    <source>
        <dbReference type="ARBA" id="ARBA00022989"/>
    </source>
</evidence>
<dbReference type="Gene3D" id="1.20.1250.20">
    <property type="entry name" value="MFS general substrate transporter like domains"/>
    <property type="match status" value="1"/>
</dbReference>
<dbReference type="PATRIC" id="fig|28229.3.peg.1067"/>
<evidence type="ECO:0000313" key="5">
    <source>
        <dbReference type="EMBL" id="KGJ96186.1"/>
    </source>
</evidence>
<evidence type="ECO:0000256" key="4">
    <source>
        <dbReference type="SAM" id="Phobius"/>
    </source>
</evidence>
<dbReference type="InterPro" id="IPR036259">
    <property type="entry name" value="MFS_trans_sf"/>
</dbReference>
<dbReference type="InterPro" id="IPR011701">
    <property type="entry name" value="MFS"/>
</dbReference>
<dbReference type="GO" id="GO:0022857">
    <property type="term" value="F:transmembrane transporter activity"/>
    <property type="evidence" value="ECO:0007669"/>
    <property type="project" value="InterPro"/>
</dbReference>
<evidence type="ECO:0000256" key="1">
    <source>
        <dbReference type="ARBA" id="ARBA00022692"/>
    </source>
</evidence>
<proteinExistence type="predicted"/>
<dbReference type="SUPFAM" id="SSF103473">
    <property type="entry name" value="MFS general substrate transporter"/>
    <property type="match status" value="1"/>
</dbReference>
<accession>A0A099L019</accession>
<reference evidence="5 6" key="1">
    <citation type="submission" date="2014-08" db="EMBL/GenBank/DDBJ databases">
        <title>Genomic and Phenotypic Diversity of Colwellia psychrerythraea strains from Disparate Marine Basins.</title>
        <authorList>
            <person name="Techtmann S.M."/>
            <person name="Stelling S.C."/>
            <person name="Utturkar S.M."/>
            <person name="Alshibli N."/>
            <person name="Harris A."/>
            <person name="Brown S.D."/>
            <person name="Hazen T.C."/>
        </authorList>
    </citation>
    <scope>NUCLEOTIDE SEQUENCE [LARGE SCALE GENOMIC DNA]</scope>
    <source>
        <strain evidence="5 6">GAB14E</strain>
    </source>
</reference>
<keyword evidence="3 4" id="KW-0472">Membrane</keyword>
<dbReference type="RefSeq" id="WP_081967722.1">
    <property type="nucleotide sequence ID" value="NZ_JQEC01000011.1"/>
</dbReference>
<feature type="transmembrane region" description="Helical" evidence="4">
    <location>
        <begin position="224"/>
        <end position="248"/>
    </location>
</feature>
<dbReference type="AlphaFoldDB" id="A0A099L019"/>
<dbReference type="Proteomes" id="UP000029868">
    <property type="component" value="Unassembled WGS sequence"/>
</dbReference>
<organism evidence="5 6">
    <name type="scientific">Colwellia psychrerythraea</name>
    <name type="common">Vibrio psychroerythus</name>
    <dbReference type="NCBI Taxonomy" id="28229"/>
    <lineage>
        <taxon>Bacteria</taxon>
        <taxon>Pseudomonadati</taxon>
        <taxon>Pseudomonadota</taxon>
        <taxon>Gammaproteobacteria</taxon>
        <taxon>Alteromonadales</taxon>
        <taxon>Colwelliaceae</taxon>
        <taxon>Colwellia</taxon>
    </lineage>
</organism>
<dbReference type="Pfam" id="PF07690">
    <property type="entry name" value="MFS_1"/>
    <property type="match status" value="1"/>
</dbReference>
<feature type="transmembrane region" description="Helical" evidence="4">
    <location>
        <begin position="374"/>
        <end position="393"/>
    </location>
</feature>
<feature type="transmembrane region" description="Helical" evidence="4">
    <location>
        <begin position="260"/>
        <end position="281"/>
    </location>
</feature>
<evidence type="ECO:0000313" key="6">
    <source>
        <dbReference type="Proteomes" id="UP000029868"/>
    </source>
</evidence>
<feature type="transmembrane region" description="Helical" evidence="4">
    <location>
        <begin position="183"/>
        <end position="203"/>
    </location>
</feature>
<comment type="caution">
    <text evidence="5">The sequence shown here is derived from an EMBL/GenBank/DDBJ whole genome shotgun (WGS) entry which is preliminary data.</text>
</comment>
<keyword evidence="1 4" id="KW-0812">Transmembrane</keyword>
<feature type="transmembrane region" description="Helical" evidence="4">
    <location>
        <begin position="288"/>
        <end position="306"/>
    </location>
</feature>
<feature type="transmembrane region" description="Helical" evidence="4">
    <location>
        <begin position="345"/>
        <end position="368"/>
    </location>
</feature>
<sequence length="402" mass="44790">MEELAKDRQSEQVSQSIVAQETKWQSPFVFLAIASIVMSVTFAGWMAMLNNFVFEQAAFTGAEIGMLQSLREIPGFLAFTAVFVLLVFTEQVFALISLCVLSIGVAITGLFPSIYGLYATTVLMSIGFHYYETLNTSLSLQWFSKDEAPTKLGKLMSIKSAASLTCYGLIWLGFSVFSASYQVMYLFFGLSGLLLTLWLAFVMPKFTMEHAQHKKIILRKRYSLYYLLTFLAGARRQIFVVFAGFLMVEKFGYSVQQITLLYMINHVINFFLAPKIGAWIAKVGERKALTLEYLGLITVFVGYALVESANIAAVLYVIDHLFFAMAIALKTYFQKIADPKDIASSAGVSFSINHIAAVVIPATFGLIWLYDHSLVFYAGAGFAVLSLLASQFIKTAQHYPVK</sequence>
<protein>
    <submittedName>
        <fullName evidence="5">Major facilitator superfamily MFS_1</fullName>
    </submittedName>
</protein>
<keyword evidence="2 4" id="KW-1133">Transmembrane helix</keyword>
<feature type="transmembrane region" description="Helical" evidence="4">
    <location>
        <begin position="75"/>
        <end position="107"/>
    </location>
</feature>
<dbReference type="EMBL" id="JQEC01000011">
    <property type="protein sequence ID" value="KGJ96186.1"/>
    <property type="molecule type" value="Genomic_DNA"/>
</dbReference>